<dbReference type="Proteomes" id="UP000244913">
    <property type="component" value="Unassembled WGS sequence"/>
</dbReference>
<organism evidence="1 2">
    <name type="scientific">Caulobacter radicis</name>
    <dbReference type="NCBI Taxonomy" id="2172650"/>
    <lineage>
        <taxon>Bacteria</taxon>
        <taxon>Pseudomonadati</taxon>
        <taxon>Pseudomonadota</taxon>
        <taxon>Alphaproteobacteria</taxon>
        <taxon>Caulobacterales</taxon>
        <taxon>Caulobacteraceae</taxon>
        <taxon>Caulobacter</taxon>
    </lineage>
</organism>
<proteinExistence type="predicted"/>
<name>A0A2T9JVG0_9CAUL</name>
<evidence type="ECO:0008006" key="3">
    <source>
        <dbReference type="Google" id="ProtNLM"/>
    </source>
</evidence>
<accession>A0A2T9JVG0</accession>
<sequence>MGDFGESKFKSLCARAQLVAKADRDRFGWDFVVQEPLEHDECESASHMTSFVQVKSTWRGPRARFARPRR</sequence>
<accession>A0A2T9JME8</accession>
<gene>
    <name evidence="1" type="ORF">DDF65_08365</name>
</gene>
<dbReference type="EMBL" id="QDKP01000024">
    <property type="protein sequence ID" value="PVM84838.1"/>
    <property type="molecule type" value="Genomic_DNA"/>
</dbReference>
<dbReference type="AlphaFoldDB" id="A0A2T9JVG0"/>
<evidence type="ECO:0000313" key="2">
    <source>
        <dbReference type="Proteomes" id="UP000244913"/>
    </source>
</evidence>
<reference evidence="1 2" key="1">
    <citation type="submission" date="2018-04" db="EMBL/GenBank/DDBJ databases">
        <title>The genome sequence of Caulobacter sp. 736.</title>
        <authorList>
            <person name="Gao J."/>
            <person name="Sun J."/>
        </authorList>
    </citation>
    <scope>NUCLEOTIDE SEQUENCE [LARGE SCALE GENOMIC DNA]</scope>
    <source>
        <strain evidence="1 2">736</strain>
    </source>
</reference>
<protein>
    <recommendedName>
        <fullName evidence="3">DUF4365 domain-containing protein</fullName>
    </recommendedName>
</protein>
<evidence type="ECO:0000313" key="1">
    <source>
        <dbReference type="EMBL" id="PVM84838.1"/>
    </source>
</evidence>
<keyword evidence="2" id="KW-1185">Reference proteome</keyword>
<comment type="caution">
    <text evidence="1">The sequence shown here is derived from an EMBL/GenBank/DDBJ whole genome shotgun (WGS) entry which is preliminary data.</text>
</comment>